<organism evidence="1">
    <name type="scientific">Anguilla anguilla</name>
    <name type="common">European freshwater eel</name>
    <name type="synonym">Muraena anguilla</name>
    <dbReference type="NCBI Taxonomy" id="7936"/>
    <lineage>
        <taxon>Eukaryota</taxon>
        <taxon>Metazoa</taxon>
        <taxon>Chordata</taxon>
        <taxon>Craniata</taxon>
        <taxon>Vertebrata</taxon>
        <taxon>Euteleostomi</taxon>
        <taxon>Actinopterygii</taxon>
        <taxon>Neopterygii</taxon>
        <taxon>Teleostei</taxon>
        <taxon>Anguilliformes</taxon>
        <taxon>Anguillidae</taxon>
        <taxon>Anguilla</taxon>
    </lineage>
</organism>
<name>A0A0E9PTA8_ANGAN</name>
<sequence length="55" mass="6294">MHHCTNNGPYHFITALHGGSSLHIGCEFNPAEQSVLEMWFVGFFKFLLRTQEQNA</sequence>
<reference evidence="1" key="2">
    <citation type="journal article" date="2015" name="Fish Shellfish Immunol.">
        <title>Early steps in the European eel (Anguilla anguilla)-Vibrio vulnificus interaction in the gills: Role of the RtxA13 toxin.</title>
        <authorList>
            <person name="Callol A."/>
            <person name="Pajuelo D."/>
            <person name="Ebbesson L."/>
            <person name="Teles M."/>
            <person name="MacKenzie S."/>
            <person name="Amaro C."/>
        </authorList>
    </citation>
    <scope>NUCLEOTIDE SEQUENCE</scope>
</reference>
<accession>A0A0E9PTA8</accession>
<evidence type="ECO:0000313" key="1">
    <source>
        <dbReference type="EMBL" id="JAH07305.1"/>
    </source>
</evidence>
<proteinExistence type="predicted"/>
<protein>
    <submittedName>
        <fullName evidence="1">Uncharacterized protein</fullName>
    </submittedName>
</protein>
<reference evidence="1" key="1">
    <citation type="submission" date="2014-11" db="EMBL/GenBank/DDBJ databases">
        <authorList>
            <person name="Amaro Gonzalez C."/>
        </authorList>
    </citation>
    <scope>NUCLEOTIDE SEQUENCE</scope>
</reference>
<dbReference type="AlphaFoldDB" id="A0A0E9PTA8"/>
<dbReference type="EMBL" id="GBXM01101272">
    <property type="protein sequence ID" value="JAH07305.1"/>
    <property type="molecule type" value="Transcribed_RNA"/>
</dbReference>